<dbReference type="eggNOG" id="COG3602">
    <property type="taxonomic scope" value="Bacteria"/>
</dbReference>
<feature type="domain" description="DUF2241" evidence="1">
    <location>
        <begin position="2"/>
        <end position="70"/>
    </location>
</feature>
<keyword evidence="3" id="KW-1185">Reference proteome</keyword>
<dbReference type="AlphaFoldDB" id="F7ZD90"/>
<dbReference type="STRING" id="391595.RLO149_c012970"/>
<dbReference type="Gene3D" id="3.30.2130.10">
    <property type="entry name" value="VC0802-like"/>
    <property type="match status" value="1"/>
</dbReference>
<dbReference type="KEGG" id="rli:RLO149_c012970"/>
<dbReference type="Pfam" id="PF10000">
    <property type="entry name" value="ACT_3"/>
    <property type="match status" value="1"/>
</dbReference>
<gene>
    <name evidence="2" type="ordered locus">RLO149_c012970</name>
</gene>
<evidence type="ECO:0000313" key="2">
    <source>
        <dbReference type="EMBL" id="AEI93299.1"/>
    </source>
</evidence>
<protein>
    <recommendedName>
        <fullName evidence="1">DUF2241 domain-containing protein</fullName>
    </recommendedName>
</protein>
<dbReference type="PANTHER" id="PTHR39199:SF1">
    <property type="entry name" value="BLR5128 PROTEIN"/>
    <property type="match status" value="1"/>
</dbReference>
<sequence>MSGETDLKTLMQTMTARLDASVYVFATLVSDTIPADITPRMMFEENEGTTYILKQSDAKRHNLPHEFPCKMITLDVHSSLEAVGFIAQISGALAEEGMGVNPVSGFYHDHLFVPLGKEADAMRILAQLSEPQI</sequence>
<dbReference type="InterPro" id="IPR045865">
    <property type="entry name" value="ACT-like_dom_sf"/>
</dbReference>
<evidence type="ECO:0000313" key="3">
    <source>
        <dbReference type="Proteomes" id="UP000001353"/>
    </source>
</evidence>
<dbReference type="HOGENOM" id="CLU_113369_0_0_5"/>
<dbReference type="SUPFAM" id="SSF55021">
    <property type="entry name" value="ACT-like"/>
    <property type="match status" value="2"/>
</dbReference>
<name>F7ZD90_ROSLO</name>
<dbReference type="PANTHER" id="PTHR39199">
    <property type="entry name" value="BLR5128 PROTEIN"/>
    <property type="match status" value="1"/>
</dbReference>
<dbReference type="OrthoDB" id="517867at2"/>
<proteinExistence type="predicted"/>
<reference evidence="2 3" key="1">
    <citation type="journal article" date="2011" name="BMC Genomics">
        <title>Comparative genome analysis and genome-guided physiological analysis of Roseobacter litoralis.</title>
        <authorList>
            <person name="Kalhoefer D."/>
            <person name="Thole S."/>
            <person name="Voget S."/>
            <person name="Lehmann R."/>
            <person name="Liesegang H."/>
            <person name="Wollher A."/>
            <person name="Daniel R."/>
            <person name="Simon M."/>
            <person name="Brinkhoff T."/>
        </authorList>
    </citation>
    <scope>NUCLEOTIDE SEQUENCE [LARGE SCALE GENOMIC DNA]</scope>
    <source>
        <strain evidence="3">ATCC 49566 / DSM 6996 / JCM 21268 / NBRC 15278 / OCh 149</strain>
    </source>
</reference>
<dbReference type="InterPro" id="IPR018717">
    <property type="entry name" value="DUF2241"/>
</dbReference>
<dbReference type="RefSeq" id="WP_013961237.1">
    <property type="nucleotide sequence ID" value="NC_015730.1"/>
</dbReference>
<accession>F7ZD90</accession>
<dbReference type="EMBL" id="CP002623">
    <property type="protein sequence ID" value="AEI93299.1"/>
    <property type="molecule type" value="Genomic_DNA"/>
</dbReference>
<evidence type="ECO:0000259" key="1">
    <source>
        <dbReference type="Pfam" id="PF10000"/>
    </source>
</evidence>
<dbReference type="Proteomes" id="UP000001353">
    <property type="component" value="Chromosome"/>
</dbReference>
<organism evidence="2 3">
    <name type="scientific">Roseobacter litoralis (strain ATCC 49566 / DSM 6996 / JCM 21268 / NBRC 15278 / OCh 149)</name>
    <dbReference type="NCBI Taxonomy" id="391595"/>
    <lineage>
        <taxon>Bacteria</taxon>
        <taxon>Pseudomonadati</taxon>
        <taxon>Pseudomonadota</taxon>
        <taxon>Alphaproteobacteria</taxon>
        <taxon>Rhodobacterales</taxon>
        <taxon>Roseobacteraceae</taxon>
        <taxon>Roseobacter</taxon>
    </lineage>
</organism>